<dbReference type="NCBIfam" id="NF010568">
    <property type="entry name" value="PRK13961.1"/>
    <property type="match status" value="1"/>
</dbReference>
<comment type="pathway">
    <text evidence="1 8">Purine metabolism; IMP biosynthesis via de novo pathway; 5-amino-1-(5-phospho-D-ribosyl)imidazole-4-carboxamide from 5-amino-1-(5-phospho-D-ribosyl)imidazole-4-carboxylate: step 1/2.</text>
</comment>
<evidence type="ECO:0000313" key="11">
    <source>
        <dbReference type="Proteomes" id="UP000199459"/>
    </source>
</evidence>
<keyword evidence="4 8" id="KW-0547">Nucleotide-binding</keyword>
<dbReference type="InterPro" id="IPR028923">
    <property type="entry name" value="SAICAR_synt/ADE2_N"/>
</dbReference>
<evidence type="ECO:0000256" key="3">
    <source>
        <dbReference type="ARBA" id="ARBA00022598"/>
    </source>
</evidence>
<dbReference type="PROSITE" id="PS01057">
    <property type="entry name" value="SAICAR_SYNTHETASE_1"/>
    <property type="match status" value="1"/>
</dbReference>
<dbReference type="PANTHER" id="PTHR43700:SF1">
    <property type="entry name" value="PHOSPHORIBOSYLAMINOIMIDAZOLE-SUCCINOCARBOXAMIDE SYNTHASE"/>
    <property type="match status" value="1"/>
</dbReference>
<evidence type="ECO:0000256" key="2">
    <source>
        <dbReference type="ARBA" id="ARBA00010190"/>
    </source>
</evidence>
<evidence type="ECO:0000256" key="1">
    <source>
        <dbReference type="ARBA" id="ARBA00004672"/>
    </source>
</evidence>
<dbReference type="HAMAP" id="MF_00137">
    <property type="entry name" value="SAICAR_synth"/>
    <property type="match status" value="1"/>
</dbReference>
<keyword evidence="3 8" id="KW-0436">Ligase</keyword>
<dbReference type="Gene3D" id="3.30.470.20">
    <property type="entry name" value="ATP-grasp fold, B domain"/>
    <property type="match status" value="1"/>
</dbReference>
<dbReference type="SUPFAM" id="SSF56104">
    <property type="entry name" value="SAICAR synthase-like"/>
    <property type="match status" value="1"/>
</dbReference>
<name>A0A1H8EGE3_9PROT</name>
<keyword evidence="6 8" id="KW-0067">ATP-binding</keyword>
<proteinExistence type="inferred from homology"/>
<dbReference type="FunFam" id="3.30.470.20:FF:000015">
    <property type="entry name" value="Phosphoribosylaminoimidazole-succinocarboxamide synthase"/>
    <property type="match status" value="1"/>
</dbReference>
<dbReference type="Gene3D" id="3.30.200.20">
    <property type="entry name" value="Phosphorylase Kinase, domain 1"/>
    <property type="match status" value="1"/>
</dbReference>
<dbReference type="PROSITE" id="PS01058">
    <property type="entry name" value="SAICAR_SYNTHETASE_2"/>
    <property type="match status" value="1"/>
</dbReference>
<evidence type="ECO:0000313" key="10">
    <source>
        <dbReference type="EMBL" id="SEN18552.1"/>
    </source>
</evidence>
<evidence type="ECO:0000256" key="7">
    <source>
        <dbReference type="ARBA" id="ARBA00048475"/>
    </source>
</evidence>
<protein>
    <recommendedName>
        <fullName evidence="8">Phosphoribosylaminoimidazole-succinocarboxamide synthase</fullName>
        <ecNumber evidence="8">6.3.2.6</ecNumber>
    </recommendedName>
    <alternativeName>
        <fullName evidence="8">SAICAR synthetase</fullName>
    </alternativeName>
</protein>
<dbReference type="RefSeq" id="WP_090631081.1">
    <property type="nucleotide sequence ID" value="NZ_FOCP01000009.1"/>
</dbReference>
<dbReference type="Proteomes" id="UP000199459">
    <property type="component" value="Unassembled WGS sequence"/>
</dbReference>
<dbReference type="OrthoDB" id="9801549at2"/>
<sequence length="302" mass="33830">MINESALYETHIESLPLVHRGKVRDIYAVGGDNLLIVQTDRISAYDVILPNPVPGKGKLLTRLSAFWFEKLAHILPNHLTETTPESVVATHERSQVKERAFVIRKFDPLPVEAIVRGFVAGSGWKEYQQTGTICGISLPSGLRQAEKIPGGAIFTPSTKAQAGGHDENISLAETERLIGKVLTEKVREKAIRLYTEAADYAARKGIIIADTKFEFGLDKFGELYLIDEVLTPDSSRFWPAEQYQTGISPPSYDKQFVRDWLDTQVWNKEPPAPELPEEVICLTMRKYEEALKLLVTPPRESA</sequence>
<dbReference type="CDD" id="cd01414">
    <property type="entry name" value="SAICAR_synt_Sc"/>
    <property type="match status" value="1"/>
</dbReference>
<evidence type="ECO:0000259" key="9">
    <source>
        <dbReference type="Pfam" id="PF01259"/>
    </source>
</evidence>
<dbReference type="GO" id="GO:0004639">
    <property type="term" value="F:phosphoribosylaminoimidazolesuccinocarboxamide synthase activity"/>
    <property type="evidence" value="ECO:0007669"/>
    <property type="project" value="UniProtKB-UniRule"/>
</dbReference>
<dbReference type="GO" id="GO:0005737">
    <property type="term" value="C:cytoplasm"/>
    <property type="evidence" value="ECO:0007669"/>
    <property type="project" value="TreeGrafter"/>
</dbReference>
<keyword evidence="5 8" id="KW-0658">Purine biosynthesis</keyword>
<gene>
    <name evidence="8" type="primary">purC</name>
    <name evidence="10" type="ORF">SAMN05216325_109105</name>
</gene>
<dbReference type="GO" id="GO:0006189">
    <property type="term" value="P:'de novo' IMP biosynthetic process"/>
    <property type="evidence" value="ECO:0007669"/>
    <property type="project" value="UniProtKB-UniRule"/>
</dbReference>
<dbReference type="EC" id="6.3.2.6" evidence="8"/>
<dbReference type="STRING" id="917.SAMN05216326_10897"/>
<evidence type="ECO:0000256" key="5">
    <source>
        <dbReference type="ARBA" id="ARBA00022755"/>
    </source>
</evidence>
<evidence type="ECO:0000256" key="8">
    <source>
        <dbReference type="HAMAP-Rule" id="MF_00137"/>
    </source>
</evidence>
<feature type="domain" description="SAICAR synthetase/ADE2 N-terminal" evidence="9">
    <location>
        <begin position="18"/>
        <end position="271"/>
    </location>
</feature>
<accession>A0A1H8EGE3</accession>
<dbReference type="PANTHER" id="PTHR43700">
    <property type="entry name" value="PHOSPHORIBOSYLAMINOIMIDAZOLE-SUCCINOCARBOXAMIDE SYNTHASE"/>
    <property type="match status" value="1"/>
</dbReference>
<evidence type="ECO:0000256" key="4">
    <source>
        <dbReference type="ARBA" id="ARBA00022741"/>
    </source>
</evidence>
<dbReference type="UniPathway" id="UPA00074">
    <property type="reaction ID" value="UER00131"/>
</dbReference>
<reference evidence="10 11" key="1">
    <citation type="submission" date="2016-10" db="EMBL/GenBank/DDBJ databases">
        <authorList>
            <person name="de Groot N.N."/>
        </authorList>
    </citation>
    <scope>NUCLEOTIDE SEQUENCE [LARGE SCALE GENOMIC DNA]</scope>
    <source>
        <strain evidence="10 11">Nm22</strain>
    </source>
</reference>
<dbReference type="InterPro" id="IPR001636">
    <property type="entry name" value="SAICAR_synth"/>
</dbReference>
<organism evidence="10 11">
    <name type="scientific">Nitrosomonas marina</name>
    <dbReference type="NCBI Taxonomy" id="917"/>
    <lineage>
        <taxon>Bacteria</taxon>
        <taxon>Pseudomonadati</taxon>
        <taxon>Pseudomonadota</taxon>
        <taxon>Betaproteobacteria</taxon>
        <taxon>Nitrosomonadales</taxon>
        <taxon>Nitrosomonadaceae</taxon>
        <taxon>Nitrosomonas</taxon>
    </lineage>
</organism>
<comment type="similarity">
    <text evidence="2 8">Belongs to the SAICAR synthetase family.</text>
</comment>
<dbReference type="InterPro" id="IPR018236">
    <property type="entry name" value="SAICAR_synthetase_CS"/>
</dbReference>
<evidence type="ECO:0000256" key="6">
    <source>
        <dbReference type="ARBA" id="ARBA00022840"/>
    </source>
</evidence>
<dbReference type="Pfam" id="PF01259">
    <property type="entry name" value="SAICAR_synt"/>
    <property type="match status" value="1"/>
</dbReference>
<dbReference type="GO" id="GO:0005524">
    <property type="term" value="F:ATP binding"/>
    <property type="evidence" value="ECO:0007669"/>
    <property type="project" value="UniProtKB-KW"/>
</dbReference>
<comment type="catalytic activity">
    <reaction evidence="7 8">
        <text>5-amino-1-(5-phospho-D-ribosyl)imidazole-4-carboxylate + L-aspartate + ATP = (2S)-2-[5-amino-1-(5-phospho-beta-D-ribosyl)imidazole-4-carboxamido]succinate + ADP + phosphate + 2 H(+)</text>
        <dbReference type="Rhea" id="RHEA:22628"/>
        <dbReference type="ChEBI" id="CHEBI:15378"/>
        <dbReference type="ChEBI" id="CHEBI:29991"/>
        <dbReference type="ChEBI" id="CHEBI:30616"/>
        <dbReference type="ChEBI" id="CHEBI:43474"/>
        <dbReference type="ChEBI" id="CHEBI:58443"/>
        <dbReference type="ChEBI" id="CHEBI:77657"/>
        <dbReference type="ChEBI" id="CHEBI:456216"/>
        <dbReference type="EC" id="6.3.2.6"/>
    </reaction>
</comment>
<dbReference type="NCBIfam" id="TIGR00081">
    <property type="entry name" value="purC"/>
    <property type="match status" value="1"/>
</dbReference>
<dbReference type="EMBL" id="FOCP01000009">
    <property type="protein sequence ID" value="SEN18552.1"/>
    <property type="molecule type" value="Genomic_DNA"/>
</dbReference>
<dbReference type="AlphaFoldDB" id="A0A1H8EGE3"/>